<accession>A0ABU7VL07</accession>
<organism evidence="2 3">
    <name type="scientific">Virgibacillus dokdonensis</name>
    <dbReference type="NCBI Taxonomy" id="302167"/>
    <lineage>
        <taxon>Bacteria</taxon>
        <taxon>Bacillati</taxon>
        <taxon>Bacillota</taxon>
        <taxon>Bacilli</taxon>
        <taxon>Bacillales</taxon>
        <taxon>Bacillaceae</taxon>
        <taxon>Virgibacillus</taxon>
    </lineage>
</organism>
<reference evidence="2 3" key="1">
    <citation type="submission" date="2024-01" db="EMBL/GenBank/DDBJ databases">
        <title>Survival strategy associated with biotechnological potential of Virgibacillus dokdonensis T4.6 isolated from salt-fermented shrimp paste.</title>
        <authorList>
            <person name="Doan T.V."/>
            <person name="Quach N.T."/>
            <person name="Phi Q.-T."/>
        </authorList>
    </citation>
    <scope>NUCLEOTIDE SEQUENCE [LARGE SCALE GENOMIC DNA]</scope>
    <source>
        <strain evidence="2 3">T4.6</strain>
    </source>
</reference>
<comment type="caution">
    <text evidence="2">The sequence shown here is derived from an EMBL/GenBank/DDBJ whole genome shotgun (WGS) entry which is preliminary data.</text>
</comment>
<name>A0ABU7VL07_9BACI</name>
<proteinExistence type="predicted"/>
<sequence>MKLGLLMPLGINPFKNNLYTDIEEIASNYLDTLWVRDVPIASNYDNDLGSWYDPFTYLGFLARNLRNTNCKLGIATINASIRNPIITTKEILSIQSLTDNKFILGLGGGDKKDILDLFNVEAIDKEKLVGKFLNHLNSSIILKKDNFIKGGTYALPENYKPPEIHLASSSETIWSNSPNILNGWMVWYLPPKLFKEKLNKIKKLRNIDQVTLSLNLIIKKEDILEVGVYKGITCIYVSINRLKEFFSLYKNMGVTQFLVSIIYSENFVYDIIRIKDILEEIAY</sequence>
<dbReference type="EMBL" id="JAZHPM010000041">
    <property type="protein sequence ID" value="MEF2293805.1"/>
    <property type="molecule type" value="Genomic_DNA"/>
</dbReference>
<protein>
    <submittedName>
        <fullName evidence="2">LLM class flavin-dependent oxidoreductase</fullName>
    </submittedName>
</protein>
<dbReference type="SUPFAM" id="SSF51679">
    <property type="entry name" value="Bacterial luciferase-like"/>
    <property type="match status" value="1"/>
</dbReference>
<dbReference type="Gene3D" id="3.20.20.30">
    <property type="entry name" value="Luciferase-like domain"/>
    <property type="match status" value="1"/>
</dbReference>
<gene>
    <name evidence="2" type="ORF">V2W34_17585</name>
</gene>
<dbReference type="Pfam" id="PF00296">
    <property type="entry name" value="Bac_luciferase"/>
    <property type="match status" value="1"/>
</dbReference>
<feature type="domain" description="Luciferase-like" evidence="1">
    <location>
        <begin position="44"/>
        <end position="203"/>
    </location>
</feature>
<dbReference type="InterPro" id="IPR011251">
    <property type="entry name" value="Luciferase-like_dom"/>
</dbReference>
<dbReference type="Proteomes" id="UP001356080">
    <property type="component" value="Unassembled WGS sequence"/>
</dbReference>
<dbReference type="InterPro" id="IPR036661">
    <property type="entry name" value="Luciferase-like_sf"/>
</dbReference>
<evidence type="ECO:0000313" key="3">
    <source>
        <dbReference type="Proteomes" id="UP001356080"/>
    </source>
</evidence>
<evidence type="ECO:0000313" key="2">
    <source>
        <dbReference type="EMBL" id="MEF2293805.1"/>
    </source>
</evidence>
<keyword evidence="3" id="KW-1185">Reference proteome</keyword>
<evidence type="ECO:0000259" key="1">
    <source>
        <dbReference type="Pfam" id="PF00296"/>
    </source>
</evidence>